<keyword evidence="2 6" id="KW-0812">Transmembrane</keyword>
<dbReference type="EMBL" id="KB932201">
    <property type="protein sequence ID" value="KCV72896.1"/>
    <property type="molecule type" value="Genomic_DNA"/>
</dbReference>
<keyword evidence="8" id="KW-1185">Reference proteome</keyword>
<dbReference type="AlphaFoldDB" id="A0A058ZG17"/>
<evidence type="ECO:0000256" key="2">
    <source>
        <dbReference type="ARBA" id="ARBA00022692"/>
    </source>
</evidence>
<dbReference type="Proteomes" id="UP000030693">
    <property type="component" value="Unassembled WGS sequence"/>
</dbReference>
<keyword evidence="4 6" id="KW-0472">Membrane</keyword>
<dbReference type="InterPro" id="IPR050186">
    <property type="entry name" value="TPT_transporter"/>
</dbReference>
<reference evidence="7" key="1">
    <citation type="submission" date="2013-04" db="EMBL/GenBank/DDBJ databases">
        <title>The Genome Sequence of Fonticula alba ATCC 38817.</title>
        <authorList>
            <consortium name="The Broad Institute Genomics Platform"/>
            <person name="Russ C."/>
            <person name="Cuomo C."/>
            <person name="Burger G."/>
            <person name="Gray M.W."/>
            <person name="Holland P.W.H."/>
            <person name="King N."/>
            <person name="Lang F.B.F."/>
            <person name="Roger A.J."/>
            <person name="Ruiz-Trillo I."/>
            <person name="Brown M."/>
            <person name="Walker B."/>
            <person name="Young S."/>
            <person name="Zeng Q."/>
            <person name="Gargeya S."/>
            <person name="Fitzgerald M."/>
            <person name="Haas B."/>
            <person name="Abouelleil A."/>
            <person name="Allen A.W."/>
            <person name="Alvarado L."/>
            <person name="Arachchi H.M."/>
            <person name="Berlin A.M."/>
            <person name="Chapman S.B."/>
            <person name="Gainer-Dewar J."/>
            <person name="Goldberg J."/>
            <person name="Griggs A."/>
            <person name="Gujja S."/>
            <person name="Hansen M."/>
            <person name="Howarth C."/>
            <person name="Imamovic A."/>
            <person name="Ireland A."/>
            <person name="Larimer J."/>
            <person name="McCowan C."/>
            <person name="Murphy C."/>
            <person name="Pearson M."/>
            <person name="Poon T.W."/>
            <person name="Priest M."/>
            <person name="Roberts A."/>
            <person name="Saif S."/>
            <person name="Shea T."/>
            <person name="Sisk P."/>
            <person name="Sykes S."/>
            <person name="Wortman J."/>
            <person name="Nusbaum C."/>
            <person name="Birren B."/>
        </authorList>
    </citation>
    <scope>NUCLEOTIDE SEQUENCE [LARGE SCALE GENOMIC DNA]</scope>
    <source>
        <strain evidence="7">ATCC 38817</strain>
    </source>
</reference>
<dbReference type="eggNOG" id="KOG1441">
    <property type="taxonomic scope" value="Eukaryota"/>
</dbReference>
<dbReference type="GO" id="GO:0016020">
    <property type="term" value="C:membrane"/>
    <property type="evidence" value="ECO:0007669"/>
    <property type="project" value="UniProtKB-SubCell"/>
</dbReference>
<feature type="transmembrane region" description="Helical" evidence="6">
    <location>
        <begin position="275"/>
        <end position="294"/>
    </location>
</feature>
<dbReference type="GeneID" id="20525191"/>
<gene>
    <name evidence="7" type="ORF">H696_00466</name>
</gene>
<accession>A0A058ZG17</accession>
<evidence type="ECO:0008006" key="9">
    <source>
        <dbReference type="Google" id="ProtNLM"/>
    </source>
</evidence>
<feature type="region of interest" description="Disordered" evidence="5">
    <location>
        <begin position="454"/>
        <end position="524"/>
    </location>
</feature>
<evidence type="ECO:0000313" key="7">
    <source>
        <dbReference type="EMBL" id="KCV72896.1"/>
    </source>
</evidence>
<dbReference type="OrthoDB" id="5547497at2759"/>
<sequence>MGFFNVSWRSALLTSLAIGINIALSVGLIMLNKWIFVHGRFGRSSLLTGLHVLGTALVSKGVVLLVLLGLYPVRGSKPSPRLTPPLSPLRPAPEVTSSWSTRMATRRRIVTLAAVLSTAGALGLQNLSLQLNPVTRYQIVKLAVAPTALVLSMLVKGPRAAWPGLPRALALAVVLGGVAHYHLAADLPAGPAAAAAAAQSVRAPAGVGILVALLAVFATAVQQIAYDAFLSMINEPRAEPMTPTMALSTPKVSGVDTTTRLTAAPAAPIPGPVRLYHAIGIPAALSLFLIGPVVEALTSGAGSVGFSSAFHGAVSLFMTGSISGGTPTSVLPLSSVSLSTWMGVLLSCAIACPMNLSAAWVLTRTSVLSFQVIGHFKTALIFVLGVLFFPARPDQPNPTSGEVVGICIALFGMAIYTWFGAVPPSRRSIQKLWLWLPRRTASAMAAMSATSSASRGGGLAPAPKGGFGVPGQDDDFPTDVGIRSAVPSPSMLPPSRPAVAAAGGPSPKVTLARGNKGTAAPGAERHSLLLELAAEKRLRLGESPSASSLAPDGLEEGGNVDDNLATSGSGNTVALDGPLSVTVDNTPLSSSSGLLLSGDSTAPALSLPAR</sequence>
<evidence type="ECO:0000256" key="1">
    <source>
        <dbReference type="ARBA" id="ARBA00004141"/>
    </source>
</evidence>
<organism evidence="7">
    <name type="scientific">Fonticula alba</name>
    <name type="common">Slime mold</name>
    <dbReference type="NCBI Taxonomy" id="691883"/>
    <lineage>
        <taxon>Eukaryota</taxon>
        <taxon>Rotosphaerida</taxon>
        <taxon>Fonticulaceae</taxon>
        <taxon>Fonticula</taxon>
    </lineage>
</organism>
<feature type="transmembrane region" description="Helical" evidence="6">
    <location>
        <begin position="341"/>
        <end position="362"/>
    </location>
</feature>
<feature type="transmembrane region" description="Helical" evidence="6">
    <location>
        <begin position="12"/>
        <end position="31"/>
    </location>
</feature>
<feature type="transmembrane region" description="Helical" evidence="6">
    <location>
        <begin position="168"/>
        <end position="185"/>
    </location>
</feature>
<keyword evidence="3 6" id="KW-1133">Transmembrane helix</keyword>
<protein>
    <recommendedName>
        <fullName evidence="9">Sugar phosphate transporter domain-containing protein</fullName>
    </recommendedName>
</protein>
<feature type="transmembrane region" description="Helical" evidence="6">
    <location>
        <begin position="403"/>
        <end position="422"/>
    </location>
</feature>
<feature type="region of interest" description="Disordered" evidence="5">
    <location>
        <begin position="542"/>
        <end position="610"/>
    </location>
</feature>
<feature type="compositionally biased region" description="Low complexity" evidence="5">
    <location>
        <begin position="588"/>
        <end position="598"/>
    </location>
</feature>
<feature type="transmembrane region" description="Helical" evidence="6">
    <location>
        <begin position="51"/>
        <end position="71"/>
    </location>
</feature>
<feature type="compositionally biased region" description="Gly residues" evidence="5">
    <location>
        <begin position="455"/>
        <end position="469"/>
    </location>
</feature>
<evidence type="ECO:0000256" key="3">
    <source>
        <dbReference type="ARBA" id="ARBA00022989"/>
    </source>
</evidence>
<evidence type="ECO:0000313" key="8">
    <source>
        <dbReference type="Proteomes" id="UP000030693"/>
    </source>
</evidence>
<feature type="transmembrane region" description="Helical" evidence="6">
    <location>
        <begin position="205"/>
        <end position="226"/>
    </location>
</feature>
<evidence type="ECO:0000256" key="5">
    <source>
        <dbReference type="SAM" id="MobiDB-lite"/>
    </source>
</evidence>
<feature type="transmembrane region" description="Helical" evidence="6">
    <location>
        <begin position="374"/>
        <end position="391"/>
    </location>
</feature>
<dbReference type="PANTHER" id="PTHR11132">
    <property type="entry name" value="SOLUTE CARRIER FAMILY 35"/>
    <property type="match status" value="1"/>
</dbReference>
<dbReference type="RefSeq" id="XP_009492597.1">
    <property type="nucleotide sequence ID" value="XM_009494322.1"/>
</dbReference>
<name>A0A058ZG17_FONAL</name>
<feature type="transmembrane region" description="Helical" evidence="6">
    <location>
        <begin position="109"/>
        <end position="127"/>
    </location>
</feature>
<proteinExistence type="predicted"/>
<evidence type="ECO:0000256" key="6">
    <source>
        <dbReference type="SAM" id="Phobius"/>
    </source>
</evidence>
<evidence type="ECO:0000256" key="4">
    <source>
        <dbReference type="ARBA" id="ARBA00023136"/>
    </source>
</evidence>
<comment type="subcellular location">
    <subcellularLocation>
        <location evidence="1">Membrane</location>
        <topology evidence="1">Multi-pass membrane protein</topology>
    </subcellularLocation>
</comment>